<name>A0A136Q3U2_9FIRM</name>
<dbReference type="STRING" id="626937.HMPREF3293_01931"/>
<dbReference type="AlphaFoldDB" id="A0A136Q3U2"/>
<accession>A0A136Q3U2</accession>
<reference evidence="1 2" key="1">
    <citation type="submission" date="2016-02" db="EMBL/GenBank/DDBJ databases">
        <authorList>
            <person name="Wen L."/>
            <person name="He K."/>
            <person name="Yang H."/>
        </authorList>
    </citation>
    <scope>NUCLEOTIDE SEQUENCE [LARGE SCALE GENOMIC DNA]</scope>
    <source>
        <strain evidence="1 2">DSM 22607</strain>
    </source>
</reference>
<comment type="caution">
    <text evidence="1">The sequence shown here is derived from an EMBL/GenBank/DDBJ whole genome shotgun (WGS) entry which is preliminary data.</text>
</comment>
<sequence length="94" mass="10849">MGIFVSSLPPQVLSVNNFFLNQFFVEENLIAEVQRLRTENAYWALVLEDGRYRRKFGQKLYLPPIPDWDSGDIVSYIFRAGRLAAPAQVITRNT</sequence>
<proteinExistence type="predicted"/>
<dbReference type="EMBL" id="LSZW01000062">
    <property type="protein sequence ID" value="KXK65341.1"/>
    <property type="molecule type" value="Genomic_DNA"/>
</dbReference>
<gene>
    <name evidence="1" type="ORF">HMPREF3293_01931</name>
</gene>
<protein>
    <submittedName>
        <fullName evidence="1">Uncharacterized protein</fullName>
    </submittedName>
</protein>
<organism evidence="1 2">
    <name type="scientific">Christensenella minuta</name>
    <dbReference type="NCBI Taxonomy" id="626937"/>
    <lineage>
        <taxon>Bacteria</taxon>
        <taxon>Bacillati</taxon>
        <taxon>Bacillota</taxon>
        <taxon>Clostridia</taxon>
        <taxon>Christensenellales</taxon>
        <taxon>Christensenellaceae</taxon>
        <taxon>Christensenella</taxon>
    </lineage>
</organism>
<evidence type="ECO:0000313" key="1">
    <source>
        <dbReference type="EMBL" id="KXK65341.1"/>
    </source>
</evidence>
<dbReference type="Proteomes" id="UP000070366">
    <property type="component" value="Unassembled WGS sequence"/>
</dbReference>
<keyword evidence="2" id="KW-1185">Reference proteome</keyword>
<evidence type="ECO:0000313" key="2">
    <source>
        <dbReference type="Proteomes" id="UP000070366"/>
    </source>
</evidence>